<evidence type="ECO:0000256" key="2">
    <source>
        <dbReference type="ARBA" id="ARBA00022692"/>
    </source>
</evidence>
<evidence type="ECO:0000256" key="6">
    <source>
        <dbReference type="SAM" id="MobiDB-lite"/>
    </source>
</evidence>
<feature type="domain" description="GOST seven transmembrane" evidence="8">
    <location>
        <begin position="240"/>
        <end position="484"/>
    </location>
</feature>
<reference evidence="10" key="1">
    <citation type="submission" date="2024-07" db="EMBL/GenBank/DDBJ databases">
        <title>Two chromosome-level genome assemblies of Korean endemic species Abeliophyllum distichum and Forsythia ovata (Oleaceae).</title>
        <authorList>
            <person name="Jang H."/>
        </authorList>
    </citation>
    <scope>NUCLEOTIDE SEQUENCE [LARGE SCALE GENOMIC DNA]</scope>
</reference>
<feature type="transmembrane region" description="Helical" evidence="7">
    <location>
        <begin position="273"/>
        <end position="293"/>
    </location>
</feature>
<proteinExistence type="predicted"/>
<dbReference type="EMBL" id="JBFOLK010000010">
    <property type="protein sequence ID" value="KAL2479356.1"/>
    <property type="molecule type" value="Genomic_DNA"/>
</dbReference>
<comment type="subcellular location">
    <subcellularLocation>
        <location evidence="1">Membrane</location>
        <topology evidence="1">Multi-pass membrane protein</topology>
    </subcellularLocation>
</comment>
<keyword evidence="4 7" id="KW-1133">Transmembrane helix</keyword>
<dbReference type="InterPro" id="IPR053937">
    <property type="entry name" value="GOST_TM"/>
</dbReference>
<feature type="transmembrane region" description="Helical" evidence="7">
    <location>
        <begin position="455"/>
        <end position="479"/>
    </location>
</feature>
<dbReference type="GO" id="GO:0016020">
    <property type="term" value="C:membrane"/>
    <property type="evidence" value="ECO:0007669"/>
    <property type="project" value="UniProtKB-SubCell"/>
</dbReference>
<feature type="compositionally biased region" description="Basic and acidic residues" evidence="6">
    <location>
        <begin position="535"/>
        <end position="545"/>
    </location>
</feature>
<comment type="caution">
    <text evidence="9">The sequence shown here is derived from an EMBL/GenBank/DDBJ whole genome shotgun (WGS) entry which is preliminary data.</text>
</comment>
<feature type="transmembrane region" description="Helical" evidence="7">
    <location>
        <begin position="242"/>
        <end position="261"/>
    </location>
</feature>
<dbReference type="PANTHER" id="PTHR21229:SF55">
    <property type="entry name" value="EXPRESSED PROTEIN-RELATED"/>
    <property type="match status" value="1"/>
</dbReference>
<keyword evidence="9" id="KW-0675">Receptor</keyword>
<sequence>MEEVAFLHFYPKVLAADYTAKISQEMKDKISFGSVKFSIIFILGSIFICSSIEIASASIHEYNNEHFTPQSNAFFFHGGSEGLYASSHKPHKGKSFIRFENVAFLRTKESADNHNEMQSRTGLVEALVLEVKDREKIGDAYSKSNAICCTPKLAQDNVCTVGEIILQRNPDNPEWPMRIQTFFEGKNLETKMVTQSIEINSTGMYYLYFMFCDPQLNATRIRGQTVWRNPGGYLPGKMVPLMTFYGIASLAYLLLGILWFFRFVKFWKDIIQLHYYITAVIALGMCEMALWYFEYANLNATGSRPMLITLWAVTVTAVKKTFSRLLLLVVSMGYGVVRPTIGNVTPKVLLGTVYFIASEALELVEHLGNINDFSGKAKLYLVLPVAFLDTWFILWIFSSLSQTLEKLQMRKSMVKLDLYRKFTNSLAAFVLLSIAWVGFELYFKASDPLSELWRIAWIIPSFWTLLTFSLLVVICVLWAPSSNPTRYAYCGETGDDIDEEAISLTTGVKVVPDMGAKLERKEKKGSASTDTLTGLKEDLEEDKRE</sequence>
<evidence type="ECO:0000313" key="9">
    <source>
        <dbReference type="EMBL" id="KAL2479356.1"/>
    </source>
</evidence>
<feature type="region of interest" description="Disordered" evidence="6">
    <location>
        <begin position="518"/>
        <end position="545"/>
    </location>
</feature>
<name>A0ABD1QTX1_9LAMI</name>
<keyword evidence="3" id="KW-0732">Signal</keyword>
<protein>
    <submittedName>
        <fullName evidence="9">Lung seven transmembrane receptor family protein</fullName>
    </submittedName>
</protein>
<dbReference type="InterPro" id="IPR009637">
    <property type="entry name" value="GPR107/GPR108-like"/>
</dbReference>
<gene>
    <name evidence="9" type="ORF">Adt_32322</name>
</gene>
<keyword evidence="5 7" id="KW-0472">Membrane</keyword>
<dbReference type="AlphaFoldDB" id="A0ABD1QTX1"/>
<accession>A0ABD1QTX1</accession>
<evidence type="ECO:0000259" key="8">
    <source>
        <dbReference type="Pfam" id="PF06814"/>
    </source>
</evidence>
<organism evidence="9 10">
    <name type="scientific">Abeliophyllum distichum</name>
    <dbReference type="NCBI Taxonomy" id="126358"/>
    <lineage>
        <taxon>Eukaryota</taxon>
        <taxon>Viridiplantae</taxon>
        <taxon>Streptophyta</taxon>
        <taxon>Embryophyta</taxon>
        <taxon>Tracheophyta</taxon>
        <taxon>Spermatophyta</taxon>
        <taxon>Magnoliopsida</taxon>
        <taxon>eudicotyledons</taxon>
        <taxon>Gunneridae</taxon>
        <taxon>Pentapetalae</taxon>
        <taxon>asterids</taxon>
        <taxon>lamiids</taxon>
        <taxon>Lamiales</taxon>
        <taxon>Oleaceae</taxon>
        <taxon>Forsythieae</taxon>
        <taxon>Abeliophyllum</taxon>
    </lineage>
</organism>
<evidence type="ECO:0000256" key="5">
    <source>
        <dbReference type="ARBA" id="ARBA00023136"/>
    </source>
</evidence>
<feature type="transmembrane region" description="Helical" evidence="7">
    <location>
        <begin position="422"/>
        <end position="443"/>
    </location>
</feature>
<dbReference type="PANTHER" id="PTHR21229">
    <property type="entry name" value="LUNG SEVEN TRANSMEMBRANE RECEPTOR"/>
    <property type="match status" value="1"/>
</dbReference>
<keyword evidence="2 7" id="KW-0812">Transmembrane</keyword>
<feature type="transmembrane region" description="Helical" evidence="7">
    <location>
        <begin position="379"/>
        <end position="401"/>
    </location>
</feature>
<evidence type="ECO:0000313" key="10">
    <source>
        <dbReference type="Proteomes" id="UP001604336"/>
    </source>
</evidence>
<evidence type="ECO:0000256" key="4">
    <source>
        <dbReference type="ARBA" id="ARBA00022989"/>
    </source>
</evidence>
<evidence type="ECO:0000256" key="3">
    <source>
        <dbReference type="ARBA" id="ARBA00022729"/>
    </source>
</evidence>
<dbReference type="Proteomes" id="UP001604336">
    <property type="component" value="Unassembled WGS sequence"/>
</dbReference>
<evidence type="ECO:0000256" key="1">
    <source>
        <dbReference type="ARBA" id="ARBA00004141"/>
    </source>
</evidence>
<dbReference type="Pfam" id="PF06814">
    <property type="entry name" value="GOST_TM"/>
    <property type="match status" value="1"/>
</dbReference>
<feature type="transmembrane region" description="Helical" evidence="7">
    <location>
        <begin position="299"/>
        <end position="318"/>
    </location>
</feature>
<keyword evidence="10" id="KW-1185">Reference proteome</keyword>
<evidence type="ECO:0000256" key="7">
    <source>
        <dbReference type="SAM" id="Phobius"/>
    </source>
</evidence>